<reference evidence="3 4" key="2">
    <citation type="journal article" date="2012" name="J. Bacteriol.">
        <title>Complete Genome Sequence of Rahnella sp. Strain Y9602, a Gammaproteobacterium Isolate from Metal- and Radionuclide-Contaminated Soil.</title>
        <authorList>
            <person name="Martinez R.J."/>
            <person name="Bruce D."/>
            <person name="Detter C."/>
            <person name="Goodwin L.A."/>
            <person name="Han J."/>
            <person name="Han C.S."/>
            <person name="Held B."/>
            <person name="Land M.L."/>
            <person name="Mikhailova N."/>
            <person name="Nolan M."/>
            <person name="Pennacchio L."/>
            <person name="Pitluck S."/>
            <person name="Tapia R."/>
            <person name="Woyke T."/>
            <person name="Sobecky P.A."/>
        </authorList>
    </citation>
    <scope>NUCLEOTIDE SEQUENCE [LARGE SCALE GENOMIC DNA]</scope>
    <source>
        <strain evidence="3 4">Y9602</strain>
    </source>
</reference>
<dbReference type="Gene3D" id="3.30.360.10">
    <property type="entry name" value="Dihydrodipicolinate Reductase, domain 2"/>
    <property type="match status" value="1"/>
</dbReference>
<name>A0A0H3F9R3_RAHSY</name>
<dbReference type="OrthoDB" id="9801953at2"/>
<dbReference type="InterPro" id="IPR000683">
    <property type="entry name" value="Gfo/Idh/MocA-like_OxRdtase_N"/>
</dbReference>
<evidence type="ECO:0000313" key="3">
    <source>
        <dbReference type="EMBL" id="ADW72800.1"/>
    </source>
</evidence>
<dbReference type="EMBL" id="CP002505">
    <property type="protein sequence ID" value="ADW72800.1"/>
    <property type="molecule type" value="Genomic_DNA"/>
</dbReference>
<organism evidence="3 4">
    <name type="scientific">Rahnella sp. (strain Y9602)</name>
    <dbReference type="NCBI Taxonomy" id="2703885"/>
    <lineage>
        <taxon>Bacteria</taxon>
        <taxon>Pseudomonadati</taxon>
        <taxon>Pseudomonadota</taxon>
        <taxon>Gammaproteobacteria</taxon>
        <taxon>Enterobacterales</taxon>
        <taxon>Yersiniaceae</taxon>
        <taxon>Rahnella</taxon>
    </lineage>
</organism>
<dbReference type="KEGG" id="rah:Rahaq_1177"/>
<dbReference type="Gene3D" id="3.40.50.720">
    <property type="entry name" value="NAD(P)-binding Rossmann-like Domain"/>
    <property type="match status" value="1"/>
</dbReference>
<sequence>MKTLQAAVIGCGSIHTCHVAAIRHEPDCQLRAIAECDIGKGRALAQEYGCDFYTDYHEMLCDPQIDVVHICLPHHLHKEAILAALAAGKHVFTEKPVALNIGEVSAIKLAASQAAGLTGVCYQNRLNPSSQKIKTLLESGQLGNMLSIKAILTWSRSGAYYSESLWRGRFATEGGSLLINQAIHTLDLMQWFGGGVHALKGVVERTFLSELTENEDTAMVSLKMGNGAHGLFYATNCHSTDSPLLLEIHCEKGLLQLYHNVLWLIEGENKTLLISDDSPSGTAKSYWGDSHRQAVSNFYHSVRHPEEQNYISVSQAEVSLNIVGAIYRSSQSGKWITLAD</sequence>
<proteinExistence type="predicted"/>
<dbReference type="PANTHER" id="PTHR43249:SF1">
    <property type="entry name" value="D-GLUCOSIDE 3-DEHYDROGENASE"/>
    <property type="match status" value="1"/>
</dbReference>
<dbReference type="eggNOG" id="COG0673">
    <property type="taxonomic scope" value="Bacteria"/>
</dbReference>
<dbReference type="RefSeq" id="WP_013574505.1">
    <property type="nucleotide sequence ID" value="NC_015061.1"/>
</dbReference>
<evidence type="ECO:0000313" key="4">
    <source>
        <dbReference type="Proteomes" id="UP000007257"/>
    </source>
</evidence>
<dbReference type="SUPFAM" id="SSF55347">
    <property type="entry name" value="Glyceraldehyde-3-phosphate dehydrogenase-like, C-terminal domain"/>
    <property type="match status" value="1"/>
</dbReference>
<dbReference type="AlphaFoldDB" id="A0A0H3F9R3"/>
<evidence type="ECO:0000259" key="2">
    <source>
        <dbReference type="Pfam" id="PF22725"/>
    </source>
</evidence>
<dbReference type="InterPro" id="IPR055170">
    <property type="entry name" value="GFO_IDH_MocA-like_dom"/>
</dbReference>
<dbReference type="InterPro" id="IPR052515">
    <property type="entry name" value="Gfo/Idh/MocA_Oxidoreductase"/>
</dbReference>
<evidence type="ECO:0000259" key="1">
    <source>
        <dbReference type="Pfam" id="PF01408"/>
    </source>
</evidence>
<gene>
    <name evidence="3" type="ordered locus">Rahaq_1177</name>
</gene>
<dbReference type="HOGENOM" id="CLU_023194_1_0_6"/>
<dbReference type="Proteomes" id="UP000007257">
    <property type="component" value="Chromosome"/>
</dbReference>
<accession>A0A0H3F9R3</accession>
<dbReference type="Pfam" id="PF01408">
    <property type="entry name" value="GFO_IDH_MocA"/>
    <property type="match status" value="1"/>
</dbReference>
<feature type="domain" description="GFO/IDH/MocA-like oxidoreductase" evidence="2">
    <location>
        <begin position="131"/>
        <end position="255"/>
    </location>
</feature>
<feature type="domain" description="Gfo/Idh/MocA-like oxidoreductase N-terminal" evidence="1">
    <location>
        <begin position="5"/>
        <end position="114"/>
    </location>
</feature>
<reference evidence="4" key="1">
    <citation type="submission" date="2011-01" db="EMBL/GenBank/DDBJ databases">
        <title>Complete sequence of chromosome of Rahnella sp. Y9602.</title>
        <authorList>
            <consortium name="US DOE Joint Genome Institute"/>
            <person name="Lucas S."/>
            <person name="Copeland A."/>
            <person name="Lapidus A."/>
            <person name="Cheng J.-F."/>
            <person name="Goodwin L."/>
            <person name="Pitluck S."/>
            <person name="Lu M."/>
            <person name="Detter J.C."/>
            <person name="Han C."/>
            <person name="Tapia R."/>
            <person name="Land M."/>
            <person name="Hauser L."/>
            <person name="Kyrpides N."/>
            <person name="Ivanova N."/>
            <person name="Ovchinnikova G."/>
            <person name="Pagani I."/>
            <person name="Sobecky P.A."/>
            <person name="Martinez R.J."/>
            <person name="Woyke T."/>
        </authorList>
    </citation>
    <scope>NUCLEOTIDE SEQUENCE [LARGE SCALE GENOMIC DNA]</scope>
    <source>
        <strain evidence="4">Y9602</strain>
    </source>
</reference>
<protein>
    <submittedName>
        <fullName evidence="3">Oxidoreductase domain protein</fullName>
    </submittedName>
</protein>
<dbReference type="SUPFAM" id="SSF51735">
    <property type="entry name" value="NAD(P)-binding Rossmann-fold domains"/>
    <property type="match status" value="1"/>
</dbReference>
<dbReference type="Pfam" id="PF22725">
    <property type="entry name" value="GFO_IDH_MocA_C3"/>
    <property type="match status" value="1"/>
</dbReference>
<dbReference type="GO" id="GO:0000166">
    <property type="term" value="F:nucleotide binding"/>
    <property type="evidence" value="ECO:0007669"/>
    <property type="project" value="InterPro"/>
</dbReference>
<dbReference type="InterPro" id="IPR036291">
    <property type="entry name" value="NAD(P)-bd_dom_sf"/>
</dbReference>
<dbReference type="PANTHER" id="PTHR43249">
    <property type="entry name" value="UDP-N-ACETYL-2-AMINO-2-DEOXY-D-GLUCURONATE OXIDASE"/>
    <property type="match status" value="1"/>
</dbReference>